<keyword evidence="3" id="KW-1185">Reference proteome</keyword>
<proteinExistence type="predicted"/>
<protein>
    <submittedName>
        <fullName evidence="2">Uncharacterized protein</fullName>
    </submittedName>
</protein>
<dbReference type="OrthoDB" id="9794746at2"/>
<feature type="region of interest" description="Disordered" evidence="1">
    <location>
        <begin position="1"/>
        <end position="22"/>
    </location>
</feature>
<dbReference type="Proteomes" id="UP000292958">
    <property type="component" value="Unassembled WGS sequence"/>
</dbReference>
<gene>
    <name evidence="2" type="ORF">BDD14_0221</name>
</gene>
<dbReference type="EMBL" id="SHKW01000001">
    <property type="protein sequence ID" value="RZU38913.1"/>
    <property type="molecule type" value="Genomic_DNA"/>
</dbReference>
<evidence type="ECO:0000313" key="3">
    <source>
        <dbReference type="Proteomes" id="UP000292958"/>
    </source>
</evidence>
<sequence>MRTTKSVWPLASVPDGRQGGSSLQEDNYLKFVLDLKELGFEISLHNVRNHDSTPEITKQGLEEFRQSLGRCPRVHANHFYKSRQHILGICTFQQAATSIFSWYGVA</sequence>
<reference evidence="2 3" key="1">
    <citation type="submission" date="2019-02" db="EMBL/GenBank/DDBJ databases">
        <title>Genomic Encyclopedia of Archaeal and Bacterial Type Strains, Phase II (KMG-II): from individual species to whole genera.</title>
        <authorList>
            <person name="Goeker M."/>
        </authorList>
    </citation>
    <scope>NUCLEOTIDE SEQUENCE [LARGE SCALE GENOMIC DNA]</scope>
    <source>
        <strain evidence="2 3">DSM 18101</strain>
    </source>
</reference>
<organism evidence="2 3">
    <name type="scientific">Edaphobacter modestus</name>
    <dbReference type="NCBI Taxonomy" id="388466"/>
    <lineage>
        <taxon>Bacteria</taxon>
        <taxon>Pseudomonadati</taxon>
        <taxon>Acidobacteriota</taxon>
        <taxon>Terriglobia</taxon>
        <taxon>Terriglobales</taxon>
        <taxon>Acidobacteriaceae</taxon>
        <taxon>Edaphobacter</taxon>
    </lineage>
</organism>
<evidence type="ECO:0000313" key="2">
    <source>
        <dbReference type="EMBL" id="RZU38913.1"/>
    </source>
</evidence>
<name>A0A4Q7YPX2_9BACT</name>
<dbReference type="RefSeq" id="WP_130417198.1">
    <property type="nucleotide sequence ID" value="NZ_SHKW01000001.1"/>
</dbReference>
<accession>A0A4Q7YPX2</accession>
<dbReference type="AlphaFoldDB" id="A0A4Q7YPX2"/>
<comment type="caution">
    <text evidence="2">The sequence shown here is derived from an EMBL/GenBank/DDBJ whole genome shotgun (WGS) entry which is preliminary data.</text>
</comment>
<evidence type="ECO:0000256" key="1">
    <source>
        <dbReference type="SAM" id="MobiDB-lite"/>
    </source>
</evidence>